<evidence type="ECO:0000313" key="9">
    <source>
        <dbReference type="EMBL" id="ACY23622.1"/>
    </source>
</evidence>
<dbReference type="SUPFAM" id="SSF55424">
    <property type="entry name" value="FAD/NAD-linked reductases, dimerisation (C-terminal) domain"/>
    <property type="match status" value="1"/>
</dbReference>
<dbReference type="GO" id="GO:0006103">
    <property type="term" value="P:2-oxoglutarate metabolic process"/>
    <property type="evidence" value="ECO:0007669"/>
    <property type="project" value="TreeGrafter"/>
</dbReference>
<dbReference type="Gene3D" id="3.30.390.30">
    <property type="match status" value="1"/>
</dbReference>
<evidence type="ECO:0000256" key="6">
    <source>
        <dbReference type="PIRSR" id="PIRSR000350-4"/>
    </source>
</evidence>
<evidence type="ECO:0000256" key="5">
    <source>
        <dbReference type="PIRSR" id="PIRSR000350-3"/>
    </source>
</evidence>
<dbReference type="InterPro" id="IPR004099">
    <property type="entry name" value="Pyr_nucl-diS_OxRdtase_dimer"/>
</dbReference>
<dbReference type="Pfam" id="PF07992">
    <property type="entry name" value="Pyr_redox_2"/>
    <property type="match status" value="1"/>
</dbReference>
<organism evidence="9 10">
    <name type="scientific">Gordonia bronchialis (strain ATCC 25592 / DSM 43247 / BCRC 13721 / JCM 3198 / KCTC 3076 / NBRC 16047 / NCTC 10667)</name>
    <name type="common">Rhodococcus bronchialis</name>
    <dbReference type="NCBI Taxonomy" id="526226"/>
    <lineage>
        <taxon>Bacteria</taxon>
        <taxon>Bacillati</taxon>
        <taxon>Actinomycetota</taxon>
        <taxon>Actinomycetes</taxon>
        <taxon>Mycobacteriales</taxon>
        <taxon>Gordoniaceae</taxon>
        <taxon>Gordonia</taxon>
    </lineage>
</organism>
<dbReference type="STRING" id="526226.Gbro_4489"/>
<dbReference type="KEGG" id="gbr:Gbro_4489"/>
<evidence type="ECO:0000256" key="2">
    <source>
        <dbReference type="ARBA" id="ARBA00022630"/>
    </source>
</evidence>
<evidence type="ECO:0000256" key="3">
    <source>
        <dbReference type="ARBA" id="ARBA00022827"/>
    </source>
</evidence>
<keyword evidence="5" id="KW-0547">Nucleotide-binding</keyword>
<dbReference type="HOGENOM" id="CLU_016755_1_3_11"/>
<dbReference type="InterPro" id="IPR023753">
    <property type="entry name" value="FAD/NAD-binding_dom"/>
</dbReference>
<name>D0L6R2_GORB4</name>
<dbReference type="SUPFAM" id="SSF51905">
    <property type="entry name" value="FAD/NAD(P)-binding domain"/>
    <property type="match status" value="1"/>
</dbReference>
<protein>
    <submittedName>
        <fullName evidence="9">Pyridine nucleotide-disulphide oxidoreductase dimerization region</fullName>
    </submittedName>
</protein>
<keyword evidence="10" id="KW-1185">Reference proteome</keyword>
<dbReference type="InterPro" id="IPR016156">
    <property type="entry name" value="FAD/NAD-linked_Rdtase_dimer_sf"/>
</dbReference>
<keyword evidence="4 5" id="KW-0520">NAD</keyword>
<dbReference type="GO" id="GO:0050660">
    <property type="term" value="F:flavin adenine dinucleotide binding"/>
    <property type="evidence" value="ECO:0007669"/>
    <property type="project" value="TreeGrafter"/>
</dbReference>
<feature type="disulfide bond" description="Redox-active" evidence="6">
    <location>
        <begin position="42"/>
        <end position="47"/>
    </location>
</feature>
<dbReference type="PRINTS" id="PR00368">
    <property type="entry name" value="FADPNR"/>
</dbReference>
<feature type="binding site" evidence="5">
    <location>
        <begin position="140"/>
        <end position="142"/>
    </location>
    <ligand>
        <name>FAD</name>
        <dbReference type="ChEBI" id="CHEBI:57692"/>
    </ligand>
</feature>
<keyword evidence="3 5" id="KW-0274">FAD</keyword>
<evidence type="ECO:0000256" key="1">
    <source>
        <dbReference type="ARBA" id="ARBA00007532"/>
    </source>
</evidence>
<reference evidence="10" key="1">
    <citation type="submission" date="2009-10" db="EMBL/GenBank/DDBJ databases">
        <title>The complete chromosome of Gordonia bronchialis DSM 43247.</title>
        <authorList>
            <consortium name="US DOE Joint Genome Institute (JGI-PGF)"/>
            <person name="Lucas S."/>
            <person name="Copeland A."/>
            <person name="Lapidus A."/>
            <person name="Glavina del Rio T."/>
            <person name="Dalin E."/>
            <person name="Tice H."/>
            <person name="Bruce D."/>
            <person name="Goodwin L."/>
            <person name="Pitluck S."/>
            <person name="Kyrpides N."/>
            <person name="Mavromatis K."/>
            <person name="Ivanova N."/>
            <person name="Ovchinnikova G."/>
            <person name="Saunders E."/>
            <person name="Brettin T."/>
            <person name="Detter J.C."/>
            <person name="Han C."/>
            <person name="Larimer F."/>
            <person name="Land M."/>
            <person name="Hauser L."/>
            <person name="Markowitz V."/>
            <person name="Cheng J.-F."/>
            <person name="Hugenholtz P."/>
            <person name="Woyke T."/>
            <person name="Wu D."/>
            <person name="Jando M."/>
            <person name="Schneider S."/>
            <person name="Goeker M."/>
            <person name="Klenk H.-P."/>
            <person name="Eisen J.A."/>
        </authorList>
    </citation>
    <scope>NUCLEOTIDE SEQUENCE [LARGE SCALE GENOMIC DNA]</scope>
    <source>
        <strain evidence="10">ATCC 25592 / DSM 43247 / BCRC 13721 / JCM 3198 / KCTC 3076 / NBRC 16047 / NCTC 10667</strain>
    </source>
</reference>
<feature type="binding site" evidence="5">
    <location>
        <position position="278"/>
    </location>
    <ligand>
        <name>NAD(+)</name>
        <dbReference type="ChEBI" id="CHEBI:57540"/>
    </ligand>
</feature>
<dbReference type="InterPro" id="IPR050151">
    <property type="entry name" value="Class-I_Pyr_Nuc-Dis_Oxidored"/>
</dbReference>
<accession>D0L6R2</accession>
<reference evidence="9 10" key="2">
    <citation type="journal article" date="2010" name="Stand. Genomic Sci.">
        <title>Complete genome sequence of Gordonia bronchialis type strain (3410).</title>
        <authorList>
            <person name="Ivanova N."/>
            <person name="Sikorski J."/>
            <person name="Jando M."/>
            <person name="Lapidus A."/>
            <person name="Nolan M."/>
            <person name="Lucas S."/>
            <person name="Del Rio T.G."/>
            <person name="Tice H."/>
            <person name="Copeland A."/>
            <person name="Cheng J.F."/>
            <person name="Chen F."/>
            <person name="Bruce D."/>
            <person name="Goodwin L."/>
            <person name="Pitluck S."/>
            <person name="Mavromatis K."/>
            <person name="Ovchinnikova G."/>
            <person name="Pati A."/>
            <person name="Chen A."/>
            <person name="Palaniappan K."/>
            <person name="Land M."/>
            <person name="Hauser L."/>
            <person name="Chang Y.J."/>
            <person name="Jeffries C.D."/>
            <person name="Chain P."/>
            <person name="Saunders E."/>
            <person name="Han C."/>
            <person name="Detter J.C."/>
            <person name="Brettin T."/>
            <person name="Rohde M."/>
            <person name="Goker M."/>
            <person name="Bristow J."/>
            <person name="Eisen J.A."/>
            <person name="Markowitz V."/>
            <person name="Hugenholtz P."/>
            <person name="Klenk H.P."/>
            <person name="Kyrpides N.C."/>
        </authorList>
    </citation>
    <scope>NUCLEOTIDE SEQUENCE [LARGE SCALE GENOMIC DNA]</scope>
    <source>
        <strain evidence="10">ATCC 25592 / DSM 43247 / BCRC 13721 / JCM 3198 / KCTC 3076 / NBRC 16047 / NCTC 10667</strain>
    </source>
</reference>
<feature type="binding site" evidence="5">
    <location>
        <begin position="177"/>
        <end position="184"/>
    </location>
    <ligand>
        <name>NAD(+)</name>
        <dbReference type="ChEBI" id="CHEBI:57540"/>
    </ligand>
</feature>
<proteinExistence type="inferred from homology"/>
<dbReference type="AlphaFoldDB" id="D0L6R2"/>
<dbReference type="eggNOG" id="COG1249">
    <property type="taxonomic scope" value="Bacteria"/>
</dbReference>
<dbReference type="RefSeq" id="WP_012836107.1">
    <property type="nucleotide sequence ID" value="NC_013441.1"/>
</dbReference>
<dbReference type="PANTHER" id="PTHR22912">
    <property type="entry name" value="DISULFIDE OXIDOREDUCTASE"/>
    <property type="match status" value="1"/>
</dbReference>
<dbReference type="InterPro" id="IPR036188">
    <property type="entry name" value="FAD/NAD-bd_sf"/>
</dbReference>
<evidence type="ECO:0000313" key="10">
    <source>
        <dbReference type="Proteomes" id="UP000001219"/>
    </source>
</evidence>
<dbReference type="Proteomes" id="UP000001219">
    <property type="component" value="Chromosome"/>
</dbReference>
<dbReference type="OrthoDB" id="9800167at2"/>
<evidence type="ECO:0000259" key="8">
    <source>
        <dbReference type="Pfam" id="PF07992"/>
    </source>
</evidence>
<evidence type="ECO:0000259" key="7">
    <source>
        <dbReference type="Pfam" id="PF02852"/>
    </source>
</evidence>
<evidence type="ECO:0000256" key="4">
    <source>
        <dbReference type="ARBA" id="ARBA00023027"/>
    </source>
</evidence>
<comment type="cofactor">
    <cofactor evidence="5">
        <name>FAD</name>
        <dbReference type="ChEBI" id="CHEBI:57692"/>
    </cofactor>
    <text evidence="5">Binds 1 FAD per subunit.</text>
</comment>
<dbReference type="Gene3D" id="3.50.50.60">
    <property type="entry name" value="FAD/NAD(P)-binding domain"/>
    <property type="match status" value="2"/>
</dbReference>
<dbReference type="PRINTS" id="PR00411">
    <property type="entry name" value="PNDRDTASEI"/>
</dbReference>
<feature type="domain" description="FAD/NAD(P)-binding" evidence="8">
    <location>
        <begin position="4"/>
        <end position="330"/>
    </location>
</feature>
<feature type="domain" description="Pyridine nucleotide-disulphide oxidoreductase dimerisation" evidence="7">
    <location>
        <begin position="363"/>
        <end position="468"/>
    </location>
</feature>
<dbReference type="Pfam" id="PF02852">
    <property type="entry name" value="Pyr_redox_dim"/>
    <property type="match status" value="1"/>
</dbReference>
<feature type="binding site" evidence="5">
    <location>
        <position position="318"/>
    </location>
    <ligand>
        <name>FAD</name>
        <dbReference type="ChEBI" id="CHEBI:57692"/>
    </ligand>
</feature>
<dbReference type="PANTHER" id="PTHR22912:SF151">
    <property type="entry name" value="DIHYDROLIPOYL DEHYDROGENASE, MITOCHONDRIAL"/>
    <property type="match status" value="1"/>
</dbReference>
<comment type="similarity">
    <text evidence="1">Belongs to the class-I pyridine nucleotide-disulfide oxidoreductase family.</text>
</comment>
<dbReference type="GO" id="GO:0004148">
    <property type="term" value="F:dihydrolipoyl dehydrogenase (NADH) activity"/>
    <property type="evidence" value="ECO:0007669"/>
    <property type="project" value="TreeGrafter"/>
</dbReference>
<gene>
    <name evidence="9" type="ordered locus">Gbro_4489</name>
</gene>
<keyword evidence="2" id="KW-0285">Flavoprotein</keyword>
<feature type="binding site" evidence="5">
    <location>
        <position position="51"/>
    </location>
    <ligand>
        <name>FAD</name>
        <dbReference type="ChEBI" id="CHEBI:57692"/>
    </ligand>
</feature>
<dbReference type="EMBL" id="CP001802">
    <property type="protein sequence ID" value="ACY23622.1"/>
    <property type="molecule type" value="Genomic_DNA"/>
</dbReference>
<sequence length="480" mass="49904">MDTYDVVVIGGGPAGENAADYAIRGSSRTAVLVEHELLGGECSYWACMPSKALLGPGAALARASGLPGAAERLAGTAPDVRAVLGWRDEVTGGRDDAGQASWARSANIEVIRGGARIVGEREIEVCDRRLRARHAVVVATGSTASIPPVSGLAQARPWTSRDATNLTEVPGRILVLGGGVVGCEAATWLTDLGSAVTMAVRGSRLLPNAEPFVSEQIADGLTARGVDVRFGTQIVAVERPDAADTGYGRRHGGPARITLDGPDGTAEVTVDEILVAAGRRPATAGLGLATVGLEDGAAIAVDDHLTVPGTDWLYAVGDVNGRNALTHMGKYQARVAGEVIAARAEGRAITGDRYAASADHHAVPQVVFTRPELGSVGRTERQARADGIDVLIAETDIAVAGSYLLGPDYRGHAKLVVDRDRGVVVGASFLGASTGELVHAATIALVGEVPVDRLWHSVPSYPTVSEVWLRLLEQIHPKLV</sequence>
<dbReference type="InterPro" id="IPR001100">
    <property type="entry name" value="Pyr_nuc-diS_OxRdtase"/>
</dbReference>
<dbReference type="PIRSF" id="PIRSF000350">
    <property type="entry name" value="Mercury_reductase_MerA"/>
    <property type="match status" value="1"/>
</dbReference>